<dbReference type="STRING" id="1434072.SAMN05216210_1267"/>
<dbReference type="RefSeq" id="WP_197675072.1">
    <property type="nucleotide sequence ID" value="NZ_LT629787.1"/>
</dbReference>
<evidence type="ECO:0000259" key="2">
    <source>
        <dbReference type="Pfam" id="PF12146"/>
    </source>
</evidence>
<gene>
    <name evidence="3" type="ORF">SAMN05216210_1267</name>
</gene>
<feature type="signal peptide" evidence="1">
    <location>
        <begin position="1"/>
        <end position="21"/>
    </location>
</feature>
<protein>
    <submittedName>
        <fullName evidence="3">Lysophospholipase, alpha-beta hydrolase superfamily</fullName>
    </submittedName>
</protein>
<dbReference type="InterPro" id="IPR029058">
    <property type="entry name" value="AB_hydrolase_fold"/>
</dbReference>
<dbReference type="SUPFAM" id="SSF53474">
    <property type="entry name" value="alpha/beta-Hydrolases"/>
    <property type="match status" value="1"/>
</dbReference>
<name>A0A1H2F3Y1_9GAMM</name>
<keyword evidence="1" id="KW-0732">Signal</keyword>
<dbReference type="EMBL" id="LT629787">
    <property type="protein sequence ID" value="SDU02061.1"/>
    <property type="molecule type" value="Genomic_DNA"/>
</dbReference>
<proteinExistence type="predicted"/>
<organism evidence="3 4">
    <name type="scientific">Halopseudomonas salegens</name>
    <dbReference type="NCBI Taxonomy" id="1434072"/>
    <lineage>
        <taxon>Bacteria</taxon>
        <taxon>Pseudomonadati</taxon>
        <taxon>Pseudomonadota</taxon>
        <taxon>Gammaproteobacteria</taxon>
        <taxon>Pseudomonadales</taxon>
        <taxon>Pseudomonadaceae</taxon>
        <taxon>Halopseudomonas</taxon>
    </lineage>
</organism>
<accession>A0A1H2F3Y1</accession>
<dbReference type="InterPro" id="IPR022742">
    <property type="entry name" value="Hydrolase_4"/>
</dbReference>
<feature type="chain" id="PRO_5009273571" evidence="1">
    <location>
        <begin position="22"/>
        <end position="313"/>
    </location>
</feature>
<dbReference type="GO" id="GO:0016787">
    <property type="term" value="F:hydrolase activity"/>
    <property type="evidence" value="ECO:0007669"/>
    <property type="project" value="UniProtKB-KW"/>
</dbReference>
<dbReference type="PANTHER" id="PTHR43194:SF2">
    <property type="entry name" value="PEROXISOMAL MEMBRANE PROTEIN LPX1"/>
    <property type="match status" value="1"/>
</dbReference>
<evidence type="ECO:0000256" key="1">
    <source>
        <dbReference type="SAM" id="SignalP"/>
    </source>
</evidence>
<evidence type="ECO:0000313" key="4">
    <source>
        <dbReference type="Proteomes" id="UP000243924"/>
    </source>
</evidence>
<evidence type="ECO:0000313" key="3">
    <source>
        <dbReference type="EMBL" id="SDU02061.1"/>
    </source>
</evidence>
<dbReference type="InterPro" id="IPR050228">
    <property type="entry name" value="Carboxylesterase_BioH"/>
</dbReference>
<sequence length="313" mass="33625">MQKFLLIVFGVFIAMSAGANATNMDFEALLSGAQDNRPIPERQAFTARDGATLAYRHYPGESRTALVLLHGSGSHSQYLATLAHEIAESGAATVYTPDIRGHGPSPANRGDIDYIEQLEDDLADLIAHIKTTDTGLARVIVGGHSAGGGLAMRFAGGKHGDLASGYLLLAPYLGYDAPTVRRDSGGWANPSIAKIIGLSLLNELGVTRFNDAQVLRFNMPAEYRDGSETLTYSYRLMSGFNPSNFRKELGAMEVPVLVITGAEDNAFFAEKFEPTIRPLVPHADIITVEGVSHLGLVVSPDAIATIRQWLEAL</sequence>
<keyword evidence="3" id="KW-0378">Hydrolase</keyword>
<feature type="domain" description="Serine aminopeptidase S33" evidence="2">
    <location>
        <begin position="61"/>
        <end position="266"/>
    </location>
</feature>
<dbReference type="Pfam" id="PF12146">
    <property type="entry name" value="Hydrolase_4"/>
    <property type="match status" value="1"/>
</dbReference>
<dbReference type="PANTHER" id="PTHR43194">
    <property type="entry name" value="HYDROLASE ALPHA/BETA FOLD FAMILY"/>
    <property type="match status" value="1"/>
</dbReference>
<dbReference type="Gene3D" id="3.40.50.1820">
    <property type="entry name" value="alpha/beta hydrolase"/>
    <property type="match status" value="1"/>
</dbReference>
<reference evidence="4" key="1">
    <citation type="submission" date="2016-10" db="EMBL/GenBank/DDBJ databases">
        <authorList>
            <person name="Varghese N."/>
            <person name="Submissions S."/>
        </authorList>
    </citation>
    <scope>NUCLEOTIDE SEQUENCE [LARGE SCALE GENOMIC DNA]</scope>
    <source>
        <strain evidence="4">CECT 8338</strain>
    </source>
</reference>
<dbReference type="Proteomes" id="UP000243924">
    <property type="component" value="Chromosome I"/>
</dbReference>
<keyword evidence="4" id="KW-1185">Reference proteome</keyword>
<dbReference type="AlphaFoldDB" id="A0A1H2F3Y1"/>